<evidence type="ECO:0000313" key="1">
    <source>
        <dbReference type="EMBL" id="JAP77027.1"/>
    </source>
</evidence>
<protein>
    <submittedName>
        <fullName evidence="1">Uncharacterized protein</fullName>
    </submittedName>
</protein>
<proteinExistence type="predicted"/>
<sequence length="85" mass="9586">MLVLSTSSPVAMVPCKVAVENLSLYLISFVLPERVPFFLVMLLRPMSGSSAQKLRYIVTTYICTTVAFAKYAKQFSSSFFFFLLQ</sequence>
<organism evidence="1">
    <name type="scientific">Rhipicephalus appendiculatus</name>
    <name type="common">Brown ear tick</name>
    <dbReference type="NCBI Taxonomy" id="34631"/>
    <lineage>
        <taxon>Eukaryota</taxon>
        <taxon>Metazoa</taxon>
        <taxon>Ecdysozoa</taxon>
        <taxon>Arthropoda</taxon>
        <taxon>Chelicerata</taxon>
        <taxon>Arachnida</taxon>
        <taxon>Acari</taxon>
        <taxon>Parasitiformes</taxon>
        <taxon>Ixodida</taxon>
        <taxon>Ixodoidea</taxon>
        <taxon>Ixodidae</taxon>
        <taxon>Rhipicephalinae</taxon>
        <taxon>Rhipicephalus</taxon>
        <taxon>Rhipicephalus</taxon>
    </lineage>
</organism>
<name>A0A131YDN4_RHIAP</name>
<dbReference type="AlphaFoldDB" id="A0A131YDN4"/>
<reference evidence="1" key="1">
    <citation type="journal article" date="2016" name="Ticks Tick Borne Dis.">
        <title>De novo assembly and annotation of the salivary gland transcriptome of Rhipicephalus appendiculatus male and female ticks during blood feeding.</title>
        <authorList>
            <person name="de Castro M.H."/>
            <person name="de Klerk D."/>
            <person name="Pienaar R."/>
            <person name="Latif A.A."/>
            <person name="Rees D.J."/>
            <person name="Mans B.J."/>
        </authorList>
    </citation>
    <scope>NUCLEOTIDE SEQUENCE</scope>
    <source>
        <tissue evidence="1">Salivary glands</tissue>
    </source>
</reference>
<dbReference type="EMBL" id="GEDV01011530">
    <property type="protein sequence ID" value="JAP77027.1"/>
    <property type="molecule type" value="Transcribed_RNA"/>
</dbReference>
<accession>A0A131YDN4</accession>